<sequence length="78" mass="9364">MTEEAYKKLQSLIAIGEELNFYYKNDEYWISYGRDGESYLARSRDHYTQEFSNYEELFEKATIEGIKISEIYPKITWG</sequence>
<comment type="caution">
    <text evidence="1">The sequence shown here is derived from an EMBL/GenBank/DDBJ whole genome shotgun (WGS) entry which is preliminary data.</text>
</comment>
<protein>
    <submittedName>
        <fullName evidence="1">Uncharacterized protein</fullName>
    </submittedName>
</protein>
<accession>A0ABQ5NJD2</accession>
<reference evidence="1" key="1">
    <citation type="submission" date="2022-08" db="EMBL/GenBank/DDBJ databases">
        <title>Draft genome sequence of Lysinibacillus sp. strain KH24.</title>
        <authorList>
            <person name="Kanbe H."/>
            <person name="Itoh H."/>
        </authorList>
    </citation>
    <scope>NUCLEOTIDE SEQUENCE</scope>
    <source>
        <strain evidence="1">KH24</strain>
    </source>
</reference>
<organism evidence="1 2">
    <name type="scientific">Lysinibacillus piscis</name>
    <dbReference type="NCBI Taxonomy" id="2518931"/>
    <lineage>
        <taxon>Bacteria</taxon>
        <taxon>Bacillati</taxon>
        <taxon>Bacillota</taxon>
        <taxon>Bacilli</taxon>
        <taxon>Bacillales</taxon>
        <taxon>Bacillaceae</taxon>
        <taxon>Lysinibacillus</taxon>
    </lineage>
</organism>
<evidence type="ECO:0000313" key="2">
    <source>
        <dbReference type="Proteomes" id="UP001065593"/>
    </source>
</evidence>
<keyword evidence="2" id="KW-1185">Reference proteome</keyword>
<dbReference type="Proteomes" id="UP001065593">
    <property type="component" value="Unassembled WGS sequence"/>
</dbReference>
<dbReference type="EMBL" id="BRZA01000002">
    <property type="protein sequence ID" value="GLC88468.1"/>
    <property type="molecule type" value="Genomic_DNA"/>
</dbReference>
<proteinExistence type="predicted"/>
<gene>
    <name evidence="1" type="ORF">LYSBPC_15950</name>
</gene>
<dbReference type="RefSeq" id="WP_264988233.1">
    <property type="nucleotide sequence ID" value="NZ_BRZA01000002.1"/>
</dbReference>
<name>A0ABQ5NJD2_9BACI</name>
<evidence type="ECO:0000313" key="1">
    <source>
        <dbReference type="EMBL" id="GLC88468.1"/>
    </source>
</evidence>